<proteinExistence type="predicted"/>
<feature type="compositionally biased region" description="Pro residues" evidence="1">
    <location>
        <begin position="83"/>
        <end position="99"/>
    </location>
</feature>
<evidence type="ECO:0000313" key="3">
    <source>
        <dbReference type="EMBL" id="KAK2714641.1"/>
    </source>
</evidence>
<evidence type="ECO:0000256" key="1">
    <source>
        <dbReference type="SAM" id="MobiDB-lite"/>
    </source>
</evidence>
<organism evidence="3 4">
    <name type="scientific">Artemia franciscana</name>
    <name type="common">Brine shrimp</name>
    <name type="synonym">Artemia sanfranciscana</name>
    <dbReference type="NCBI Taxonomy" id="6661"/>
    <lineage>
        <taxon>Eukaryota</taxon>
        <taxon>Metazoa</taxon>
        <taxon>Ecdysozoa</taxon>
        <taxon>Arthropoda</taxon>
        <taxon>Crustacea</taxon>
        <taxon>Branchiopoda</taxon>
        <taxon>Anostraca</taxon>
        <taxon>Artemiidae</taxon>
        <taxon>Artemia</taxon>
    </lineage>
</organism>
<accession>A0AA88L6N7</accession>
<keyword evidence="2" id="KW-1133">Transmembrane helix</keyword>
<protein>
    <submittedName>
        <fullName evidence="3">Uncharacterized protein</fullName>
    </submittedName>
</protein>
<gene>
    <name evidence="3" type="ORF">QYM36_009013</name>
</gene>
<dbReference type="AlphaFoldDB" id="A0AA88L6N7"/>
<name>A0AA88L6N7_ARTSF</name>
<sequence length="177" mass="19260">MSSQSEVDQSEMLAAYLARQYRRSYRYGISLLMLGALLNWVGFAQSYLLPIRYLGVACVMAGTICVCAAICKWSSAPNIIQEPPAPEPPTPVPTLPSKPPEYSTLAPPSYEEAILLNPGSLMTMKSQILPDSSPTCSTSGECVINIEPKNSNSDQLMLTVGDNLIANKNEDERGMQK</sequence>
<dbReference type="Proteomes" id="UP001187531">
    <property type="component" value="Unassembled WGS sequence"/>
</dbReference>
<evidence type="ECO:0000256" key="2">
    <source>
        <dbReference type="SAM" id="Phobius"/>
    </source>
</evidence>
<comment type="caution">
    <text evidence="3">The sequence shown here is derived from an EMBL/GenBank/DDBJ whole genome shotgun (WGS) entry which is preliminary data.</text>
</comment>
<keyword evidence="2" id="KW-0812">Transmembrane</keyword>
<feature type="region of interest" description="Disordered" evidence="1">
    <location>
        <begin position="82"/>
        <end position="103"/>
    </location>
</feature>
<feature type="transmembrane region" description="Helical" evidence="2">
    <location>
        <begin position="53"/>
        <end position="71"/>
    </location>
</feature>
<keyword evidence="4" id="KW-1185">Reference proteome</keyword>
<evidence type="ECO:0000313" key="4">
    <source>
        <dbReference type="Proteomes" id="UP001187531"/>
    </source>
</evidence>
<keyword evidence="2" id="KW-0472">Membrane</keyword>
<reference evidence="3" key="1">
    <citation type="submission" date="2023-07" db="EMBL/GenBank/DDBJ databases">
        <title>Chromosome-level genome assembly of Artemia franciscana.</title>
        <authorList>
            <person name="Jo E."/>
        </authorList>
    </citation>
    <scope>NUCLEOTIDE SEQUENCE</scope>
    <source>
        <tissue evidence="3">Whole body</tissue>
    </source>
</reference>
<dbReference type="EMBL" id="JAVRJZ010000013">
    <property type="protein sequence ID" value="KAK2714641.1"/>
    <property type="molecule type" value="Genomic_DNA"/>
</dbReference>
<feature type="transmembrane region" description="Helical" evidence="2">
    <location>
        <begin position="27"/>
        <end position="47"/>
    </location>
</feature>